<name>W9QBQ9_9ROSA</name>
<organism evidence="2 3">
    <name type="scientific">Morus notabilis</name>
    <dbReference type="NCBI Taxonomy" id="981085"/>
    <lineage>
        <taxon>Eukaryota</taxon>
        <taxon>Viridiplantae</taxon>
        <taxon>Streptophyta</taxon>
        <taxon>Embryophyta</taxon>
        <taxon>Tracheophyta</taxon>
        <taxon>Spermatophyta</taxon>
        <taxon>Magnoliopsida</taxon>
        <taxon>eudicotyledons</taxon>
        <taxon>Gunneridae</taxon>
        <taxon>Pentapetalae</taxon>
        <taxon>rosids</taxon>
        <taxon>fabids</taxon>
        <taxon>Rosales</taxon>
        <taxon>Moraceae</taxon>
        <taxon>Moreae</taxon>
        <taxon>Morus</taxon>
    </lineage>
</organism>
<keyword evidence="3" id="KW-1185">Reference proteome</keyword>
<evidence type="ECO:0000256" key="1">
    <source>
        <dbReference type="SAM" id="MobiDB-lite"/>
    </source>
</evidence>
<sequence length="74" mass="8087">MDQNPQNIHPSKTPRTTCSQHNSGLKALTLQIWWSSDVPYIGGQNLGGLFPSVSPNTFPFSNKTDVTLRSLTAS</sequence>
<dbReference type="EMBL" id="KE343313">
    <property type="protein sequence ID" value="EXB23145.1"/>
    <property type="molecule type" value="Genomic_DNA"/>
</dbReference>
<dbReference type="AlphaFoldDB" id="W9QBQ9"/>
<reference evidence="3" key="1">
    <citation type="submission" date="2013-01" db="EMBL/GenBank/DDBJ databases">
        <title>Draft Genome Sequence of a Mulberry Tree, Morus notabilis C.K. Schneid.</title>
        <authorList>
            <person name="He N."/>
            <person name="Zhao S."/>
        </authorList>
    </citation>
    <scope>NUCLEOTIDE SEQUENCE</scope>
</reference>
<proteinExistence type="predicted"/>
<gene>
    <name evidence="2" type="ORF">L484_016162</name>
</gene>
<evidence type="ECO:0000313" key="2">
    <source>
        <dbReference type="EMBL" id="EXB23145.1"/>
    </source>
</evidence>
<evidence type="ECO:0000313" key="3">
    <source>
        <dbReference type="Proteomes" id="UP000030645"/>
    </source>
</evidence>
<feature type="region of interest" description="Disordered" evidence="1">
    <location>
        <begin position="1"/>
        <end position="20"/>
    </location>
</feature>
<protein>
    <submittedName>
        <fullName evidence="2">Uncharacterized protein</fullName>
    </submittedName>
</protein>
<accession>W9QBQ9</accession>
<dbReference type="Proteomes" id="UP000030645">
    <property type="component" value="Unassembled WGS sequence"/>
</dbReference>